<keyword evidence="2" id="KW-1185">Reference proteome</keyword>
<dbReference type="SUPFAM" id="SSF50475">
    <property type="entry name" value="FMN-binding split barrel"/>
    <property type="match status" value="1"/>
</dbReference>
<dbReference type="eggNOG" id="COG3467">
    <property type="taxonomic scope" value="Bacteria"/>
</dbReference>
<evidence type="ECO:0000313" key="1">
    <source>
        <dbReference type="EMBL" id="KDN22326.1"/>
    </source>
</evidence>
<organism evidence="1 2">
    <name type="scientific">Amycolatopsis rifamycinica</name>
    <dbReference type="NCBI Taxonomy" id="287986"/>
    <lineage>
        <taxon>Bacteria</taxon>
        <taxon>Bacillati</taxon>
        <taxon>Actinomycetota</taxon>
        <taxon>Actinomycetes</taxon>
        <taxon>Pseudonocardiales</taxon>
        <taxon>Pseudonocardiaceae</taxon>
        <taxon>Amycolatopsis</taxon>
    </lineage>
</organism>
<evidence type="ECO:0000313" key="2">
    <source>
        <dbReference type="Proteomes" id="UP000027345"/>
    </source>
</evidence>
<dbReference type="AlphaFoldDB" id="A0A066U4E8"/>
<dbReference type="Pfam" id="PF12900">
    <property type="entry name" value="Pyridox_ox_2"/>
    <property type="match status" value="1"/>
</dbReference>
<accession>A0A066U4E8</accession>
<proteinExistence type="predicted"/>
<evidence type="ECO:0008006" key="3">
    <source>
        <dbReference type="Google" id="ProtNLM"/>
    </source>
</evidence>
<protein>
    <recommendedName>
        <fullName evidence="3">Pyridoxamine 5'-phosphate oxidase</fullName>
    </recommendedName>
</protein>
<dbReference type="InterPro" id="IPR024747">
    <property type="entry name" value="Pyridox_Oxase-rel"/>
</dbReference>
<dbReference type="OrthoDB" id="3212118at2"/>
<gene>
    <name evidence="1" type="ORF">DV20_10460</name>
</gene>
<dbReference type="InterPro" id="IPR012349">
    <property type="entry name" value="Split_barrel_FMN-bd"/>
</dbReference>
<name>A0A066U4E8_9PSEU</name>
<dbReference type="EMBL" id="JMQI01000021">
    <property type="protein sequence ID" value="KDN22326.1"/>
    <property type="molecule type" value="Genomic_DNA"/>
</dbReference>
<reference evidence="1 2" key="1">
    <citation type="submission" date="2014-05" db="EMBL/GenBank/DDBJ databases">
        <title>Draft genome sequence of Amycolatopsis rifamycinica DSM 46095.</title>
        <authorList>
            <person name="Lal R."/>
            <person name="Saxena A."/>
            <person name="Kumari R."/>
            <person name="Mukherjee U."/>
            <person name="Singh P."/>
            <person name="Sangwan N."/>
            <person name="Mahato N.K."/>
        </authorList>
    </citation>
    <scope>NUCLEOTIDE SEQUENCE [LARGE SCALE GENOMIC DNA]</scope>
    <source>
        <strain evidence="1 2">DSM 46095</strain>
    </source>
</reference>
<dbReference type="STRING" id="287986.DV20_10460"/>
<dbReference type="Proteomes" id="UP000027345">
    <property type="component" value="Unassembled WGS sequence"/>
</dbReference>
<dbReference type="Gene3D" id="2.30.110.10">
    <property type="entry name" value="Electron Transport, Fmn-binding Protein, Chain A"/>
    <property type="match status" value="1"/>
</dbReference>
<sequence>MVDDVRFGLLLDRQQCLALLRTASLGRVIYTHRAMPAVRPVRFAVVDDAVVFAVPPGSPLYAGARDAVVAFEVDEFAADFGAGWYVSLLGRATESAAVELGELACPCPGPVRAGHRFLRVPAETISGHRIACHAE</sequence>
<comment type="caution">
    <text evidence="1">The sequence shown here is derived from an EMBL/GenBank/DDBJ whole genome shotgun (WGS) entry which is preliminary data.</text>
</comment>
<dbReference type="RefSeq" id="WP_043778769.1">
    <property type="nucleotide sequence ID" value="NZ_JMQI01000021.1"/>
</dbReference>